<organism evidence="1 2">
    <name type="scientific">Candidatus Kuenenbacteria bacterium RIFCSPLOWO2_02_FULL_42_16</name>
    <dbReference type="NCBI Taxonomy" id="1798564"/>
    <lineage>
        <taxon>Bacteria</taxon>
        <taxon>Candidatus Kueneniibacteriota</taxon>
    </lineage>
</organism>
<dbReference type="EMBL" id="MFMZ01000024">
    <property type="protein sequence ID" value="OGG91006.1"/>
    <property type="molecule type" value="Genomic_DNA"/>
</dbReference>
<sequence length="84" mass="10120">MAGLAVSLYFVAHERQEGQTQNSNFWQFRRRRNRNRPKIALLVGKQSKIRLKCLSDTFDKRRKMRYNDTIGYKIVAKKIKNYLR</sequence>
<proteinExistence type="predicted"/>
<dbReference type="AlphaFoldDB" id="A0A1F6FYR4"/>
<protein>
    <submittedName>
        <fullName evidence="1">Uncharacterized protein</fullName>
    </submittedName>
</protein>
<accession>A0A1F6FYR4</accession>
<evidence type="ECO:0000313" key="2">
    <source>
        <dbReference type="Proteomes" id="UP000177998"/>
    </source>
</evidence>
<name>A0A1F6FYR4_9BACT</name>
<dbReference type="Proteomes" id="UP000177998">
    <property type="component" value="Unassembled WGS sequence"/>
</dbReference>
<gene>
    <name evidence="1" type="ORF">A3H55_01180</name>
</gene>
<reference evidence="1 2" key="1">
    <citation type="journal article" date="2016" name="Nat. Commun.">
        <title>Thousands of microbial genomes shed light on interconnected biogeochemical processes in an aquifer system.</title>
        <authorList>
            <person name="Anantharaman K."/>
            <person name="Brown C.T."/>
            <person name="Hug L.A."/>
            <person name="Sharon I."/>
            <person name="Castelle C.J."/>
            <person name="Probst A.J."/>
            <person name="Thomas B.C."/>
            <person name="Singh A."/>
            <person name="Wilkins M.J."/>
            <person name="Karaoz U."/>
            <person name="Brodie E.L."/>
            <person name="Williams K.H."/>
            <person name="Hubbard S.S."/>
            <person name="Banfield J.F."/>
        </authorList>
    </citation>
    <scope>NUCLEOTIDE SEQUENCE [LARGE SCALE GENOMIC DNA]</scope>
</reference>
<comment type="caution">
    <text evidence="1">The sequence shown here is derived from an EMBL/GenBank/DDBJ whole genome shotgun (WGS) entry which is preliminary data.</text>
</comment>
<evidence type="ECO:0000313" key="1">
    <source>
        <dbReference type="EMBL" id="OGG91006.1"/>
    </source>
</evidence>